<proteinExistence type="predicted"/>
<keyword evidence="5" id="KW-1185">Reference proteome</keyword>
<protein>
    <submittedName>
        <fullName evidence="4">RNA-binding protein</fullName>
    </submittedName>
</protein>
<dbReference type="Proteomes" id="UP000289857">
    <property type="component" value="Unassembled WGS sequence"/>
</dbReference>
<dbReference type="AlphaFoldDB" id="A0A4V1N2G3"/>
<dbReference type="InterPro" id="IPR052462">
    <property type="entry name" value="SLIRP/GR-RBP-like"/>
</dbReference>
<dbReference type="RefSeq" id="WP_129462100.1">
    <property type="nucleotide sequence ID" value="NZ_SBKN01000007.1"/>
</dbReference>
<evidence type="ECO:0000313" key="4">
    <source>
        <dbReference type="EMBL" id="RXR21640.1"/>
    </source>
</evidence>
<dbReference type="GO" id="GO:0003723">
    <property type="term" value="F:RNA binding"/>
    <property type="evidence" value="ECO:0007669"/>
    <property type="project" value="UniProtKB-KW"/>
</dbReference>
<dbReference type="EMBL" id="SBKN01000007">
    <property type="protein sequence ID" value="RXR21640.1"/>
    <property type="molecule type" value="Genomic_DNA"/>
</dbReference>
<feature type="region of interest" description="Disordered" evidence="2">
    <location>
        <begin position="78"/>
        <end position="97"/>
    </location>
</feature>
<keyword evidence="1" id="KW-0694">RNA-binding</keyword>
<sequence length="97" mass="11028">MNIYVSNLSYNTSESELNQAFSAYGEVTSTKIISDRETGRPRGFAFVEMAQKEEGIRAISNLNESELNGFTISVAEARPREDRNTNSRNSFNSYKRY</sequence>
<dbReference type="Gene3D" id="3.30.70.330">
    <property type="match status" value="1"/>
</dbReference>
<dbReference type="Pfam" id="PF00076">
    <property type="entry name" value="RRM_1"/>
    <property type="match status" value="1"/>
</dbReference>
<reference evidence="5" key="1">
    <citation type="submission" date="2019-01" db="EMBL/GenBank/DDBJ databases">
        <title>Cytophagaceae bacterium strain CAR-16.</title>
        <authorList>
            <person name="Chen W.-M."/>
        </authorList>
    </citation>
    <scope>NUCLEOTIDE SEQUENCE [LARGE SCALE GENOMIC DNA]</scope>
    <source>
        <strain evidence="5">WWJ-16</strain>
    </source>
</reference>
<dbReference type="PROSITE" id="PS50102">
    <property type="entry name" value="RRM"/>
    <property type="match status" value="1"/>
</dbReference>
<dbReference type="InterPro" id="IPR035979">
    <property type="entry name" value="RBD_domain_sf"/>
</dbReference>
<organism evidence="4 5">
    <name type="scientific">Flavobacterium stagni</name>
    <dbReference type="NCBI Taxonomy" id="2506421"/>
    <lineage>
        <taxon>Bacteria</taxon>
        <taxon>Pseudomonadati</taxon>
        <taxon>Bacteroidota</taxon>
        <taxon>Flavobacteriia</taxon>
        <taxon>Flavobacteriales</taxon>
        <taxon>Flavobacteriaceae</taxon>
        <taxon>Flavobacterium</taxon>
    </lineage>
</organism>
<gene>
    <name evidence="4" type="ORF">EQG61_11555</name>
</gene>
<evidence type="ECO:0000256" key="1">
    <source>
        <dbReference type="ARBA" id="ARBA00022884"/>
    </source>
</evidence>
<dbReference type="OrthoDB" id="9798855at2"/>
<dbReference type="SUPFAM" id="SSF54928">
    <property type="entry name" value="RNA-binding domain, RBD"/>
    <property type="match status" value="1"/>
</dbReference>
<dbReference type="InterPro" id="IPR012677">
    <property type="entry name" value="Nucleotide-bd_a/b_plait_sf"/>
</dbReference>
<evidence type="ECO:0000256" key="2">
    <source>
        <dbReference type="SAM" id="MobiDB-lite"/>
    </source>
</evidence>
<dbReference type="InterPro" id="IPR000504">
    <property type="entry name" value="RRM_dom"/>
</dbReference>
<name>A0A4V1N2G3_9FLAO</name>
<evidence type="ECO:0000313" key="5">
    <source>
        <dbReference type="Proteomes" id="UP000289857"/>
    </source>
</evidence>
<comment type="caution">
    <text evidence="4">The sequence shown here is derived from an EMBL/GenBank/DDBJ whole genome shotgun (WGS) entry which is preliminary data.</text>
</comment>
<accession>A0A4V1N2G3</accession>
<evidence type="ECO:0000259" key="3">
    <source>
        <dbReference type="PROSITE" id="PS50102"/>
    </source>
</evidence>
<dbReference type="PANTHER" id="PTHR48027">
    <property type="entry name" value="HETEROGENEOUS NUCLEAR RIBONUCLEOPROTEIN 87F-RELATED"/>
    <property type="match status" value="1"/>
</dbReference>
<dbReference type="SMART" id="SM00360">
    <property type="entry name" value="RRM"/>
    <property type="match status" value="1"/>
</dbReference>
<feature type="compositionally biased region" description="Polar residues" evidence="2">
    <location>
        <begin position="86"/>
        <end position="97"/>
    </location>
</feature>
<feature type="domain" description="RRM" evidence="3">
    <location>
        <begin position="1"/>
        <end position="79"/>
    </location>
</feature>